<dbReference type="AlphaFoldDB" id="A0A9D1XDI9"/>
<evidence type="ECO:0000313" key="2">
    <source>
        <dbReference type="Proteomes" id="UP000886890"/>
    </source>
</evidence>
<dbReference type="PANTHER" id="PTHR33361:SF2">
    <property type="entry name" value="DUF885 DOMAIN-CONTAINING PROTEIN"/>
    <property type="match status" value="1"/>
</dbReference>
<reference evidence="1" key="1">
    <citation type="journal article" date="2021" name="PeerJ">
        <title>Extensive microbial diversity within the chicken gut microbiome revealed by metagenomics and culture.</title>
        <authorList>
            <person name="Gilroy R."/>
            <person name="Ravi A."/>
            <person name="Getino M."/>
            <person name="Pursley I."/>
            <person name="Horton D.L."/>
            <person name="Alikhan N.F."/>
            <person name="Baker D."/>
            <person name="Gharbi K."/>
            <person name="Hall N."/>
            <person name="Watson M."/>
            <person name="Adriaenssens E.M."/>
            <person name="Foster-Nyarko E."/>
            <person name="Jarju S."/>
            <person name="Secka A."/>
            <person name="Antonio M."/>
            <person name="Oren A."/>
            <person name="Chaudhuri R.R."/>
            <person name="La Ragione R."/>
            <person name="Hildebrand F."/>
            <person name="Pallen M.J."/>
        </authorList>
    </citation>
    <scope>NUCLEOTIDE SEQUENCE</scope>
    <source>
        <strain evidence="1">CHK183-1962</strain>
    </source>
</reference>
<organism evidence="1 2">
    <name type="scientific">Candidatus Fusicatenibacter merdavium</name>
    <dbReference type="NCBI Taxonomy" id="2838600"/>
    <lineage>
        <taxon>Bacteria</taxon>
        <taxon>Bacillati</taxon>
        <taxon>Bacillota</taxon>
        <taxon>Clostridia</taxon>
        <taxon>Lachnospirales</taxon>
        <taxon>Lachnospiraceae</taxon>
        <taxon>Fusicatenibacter</taxon>
    </lineage>
</organism>
<protein>
    <submittedName>
        <fullName evidence="1">DUF885 domain-containing protein</fullName>
    </submittedName>
</protein>
<reference evidence="1" key="2">
    <citation type="submission" date="2021-04" db="EMBL/GenBank/DDBJ databases">
        <authorList>
            <person name="Gilroy R."/>
        </authorList>
    </citation>
    <scope>NUCLEOTIDE SEQUENCE</scope>
    <source>
        <strain evidence="1">CHK183-1962</strain>
    </source>
</reference>
<proteinExistence type="predicted"/>
<evidence type="ECO:0000313" key="1">
    <source>
        <dbReference type="EMBL" id="HIX76010.1"/>
    </source>
</evidence>
<comment type="caution">
    <text evidence="1">The sequence shown here is derived from an EMBL/GenBank/DDBJ whole genome shotgun (WGS) entry which is preliminary data.</text>
</comment>
<dbReference type="Proteomes" id="UP000886890">
    <property type="component" value="Unassembled WGS sequence"/>
</dbReference>
<dbReference type="Pfam" id="PF05960">
    <property type="entry name" value="DUF885"/>
    <property type="match status" value="1"/>
</dbReference>
<gene>
    <name evidence="1" type="ORF">H9734_00180</name>
</gene>
<dbReference type="PANTHER" id="PTHR33361">
    <property type="entry name" value="GLR0591 PROTEIN"/>
    <property type="match status" value="1"/>
</dbReference>
<dbReference type="InterPro" id="IPR010281">
    <property type="entry name" value="DUF885"/>
</dbReference>
<sequence>MPNPKRKKRLLLSLLFLSIPLATFLTLWLTPAGGIFENSRFQKYAEKRFCQEACSSVINLHYTLSDPSLAGINDYQATFGSVCLPDPEEQEAALQEEEAALEQFDENALSEENRITLDILRQDLEDQKLLCSCFALQEVLGPSLGTQAQLPVLLAEYTFRTSQDITDYLKLHSDLPRYFQEILAFEQEKASLGVFMNDACVDRIVEQCNSFVNASDPHYLQTVFEEKLSSFEDLTPEERDACLDAHAKLMESCVLPAYRQLSDGLLALRGSGTNQTGLAGFEHGTDYYLYLLRSQVGTDATPEEIEQRLYRQLNEDTKEVSEIVSADPSFLLSVSAPELNFSSPESMLEDLTTAITDDFPPLEQVTWEIKYVDEALEDFLSPAFYLTPPVDTNSPNSIYINNSSRMSSLELYTTLAHEGFPGHLYQTVFFSLTDAPYIRHLYAPGGYIEGWATYVESYAYEYAVRSNPEQTDSARLMWLNRSINLCLYSLMDIGIHYHGWNQAQTEHFLSAFGITDTALADEIFQYIVETPANYLKYYVGYLNFEDLKQEMQQKEQEDFSLKEFHEKLLEIGPAPFSVVRKYLFS</sequence>
<name>A0A9D1XDI9_9FIRM</name>
<dbReference type="EMBL" id="DXEK01000003">
    <property type="protein sequence ID" value="HIX76010.1"/>
    <property type="molecule type" value="Genomic_DNA"/>
</dbReference>
<accession>A0A9D1XDI9</accession>